<protein>
    <submittedName>
        <fullName evidence="2">Uncharacterized protein</fullName>
    </submittedName>
</protein>
<organism evidence="2 3">
    <name type="scientific">Thraustotheca clavata</name>
    <dbReference type="NCBI Taxonomy" id="74557"/>
    <lineage>
        <taxon>Eukaryota</taxon>
        <taxon>Sar</taxon>
        <taxon>Stramenopiles</taxon>
        <taxon>Oomycota</taxon>
        <taxon>Saprolegniomycetes</taxon>
        <taxon>Saprolegniales</taxon>
        <taxon>Achlyaceae</taxon>
        <taxon>Thraustotheca</taxon>
    </lineage>
</organism>
<proteinExistence type="predicted"/>
<reference evidence="2 3" key="1">
    <citation type="journal article" date="2014" name="Genome Biol. Evol.">
        <title>The secreted proteins of Achlya hypogyna and Thraustotheca clavata identify the ancestral oomycete secretome and reveal gene acquisitions by horizontal gene transfer.</title>
        <authorList>
            <person name="Misner I."/>
            <person name="Blouin N."/>
            <person name="Leonard G."/>
            <person name="Richards T.A."/>
            <person name="Lane C.E."/>
        </authorList>
    </citation>
    <scope>NUCLEOTIDE SEQUENCE [LARGE SCALE GENOMIC DNA]</scope>
    <source>
        <strain evidence="2 3">ATCC 34112</strain>
    </source>
</reference>
<gene>
    <name evidence="2" type="ORF">THRCLA_23330</name>
</gene>
<feature type="region of interest" description="Disordered" evidence="1">
    <location>
        <begin position="17"/>
        <end position="38"/>
    </location>
</feature>
<evidence type="ECO:0000313" key="3">
    <source>
        <dbReference type="Proteomes" id="UP000243217"/>
    </source>
</evidence>
<keyword evidence="3" id="KW-1185">Reference proteome</keyword>
<comment type="caution">
    <text evidence="2">The sequence shown here is derived from an EMBL/GenBank/DDBJ whole genome shotgun (WGS) entry which is preliminary data.</text>
</comment>
<sequence length="69" mass="8058">MTLLKSSSCRNLNQLMKLKNAEPKRKHMEKPPRHTNVPTYVQFTNKLGHLLKTDPFPVIPHPIQIRWAS</sequence>
<dbReference type="EMBL" id="JNBS01004939">
    <property type="protein sequence ID" value="OQR81638.1"/>
    <property type="molecule type" value="Genomic_DNA"/>
</dbReference>
<evidence type="ECO:0000256" key="1">
    <source>
        <dbReference type="SAM" id="MobiDB-lite"/>
    </source>
</evidence>
<name>A0A1V9Y7I9_9STRA</name>
<evidence type="ECO:0000313" key="2">
    <source>
        <dbReference type="EMBL" id="OQR81638.1"/>
    </source>
</evidence>
<dbReference type="OrthoDB" id="10369896at2759"/>
<dbReference type="AlphaFoldDB" id="A0A1V9Y7I9"/>
<dbReference type="Proteomes" id="UP000243217">
    <property type="component" value="Unassembled WGS sequence"/>
</dbReference>
<accession>A0A1V9Y7I9</accession>